<feature type="chain" id="PRO_5042494938" evidence="8">
    <location>
        <begin position="20"/>
        <end position="433"/>
    </location>
</feature>
<dbReference type="GO" id="GO:0006915">
    <property type="term" value="P:apoptotic process"/>
    <property type="evidence" value="ECO:0007669"/>
    <property type="project" value="UniProtKB-KW"/>
</dbReference>
<feature type="disulfide bond" evidence="6">
    <location>
        <begin position="57"/>
        <end position="72"/>
    </location>
</feature>
<dbReference type="InterPro" id="IPR022329">
    <property type="entry name" value="TNFR_25"/>
</dbReference>
<dbReference type="GeneID" id="108891726"/>
<proteinExistence type="predicted"/>
<dbReference type="SUPFAM" id="SSF57586">
    <property type="entry name" value="TNF receptor-like"/>
    <property type="match status" value="2"/>
</dbReference>
<keyword evidence="5" id="KW-0325">Glycoprotein</keyword>
<dbReference type="RefSeq" id="XP_050927119.1">
    <property type="nucleotide sequence ID" value="XM_051071162.1"/>
</dbReference>
<dbReference type="PROSITE" id="PS00652">
    <property type="entry name" value="TNFR_NGFR_1"/>
    <property type="match status" value="1"/>
</dbReference>
<keyword evidence="1" id="KW-0053">Apoptosis</keyword>
<dbReference type="Pfam" id="PF00531">
    <property type="entry name" value="Death"/>
    <property type="match status" value="1"/>
</dbReference>
<feature type="repeat" description="TNFR-Cys" evidence="6">
    <location>
        <begin position="56"/>
        <end position="96"/>
    </location>
</feature>
<keyword evidence="7" id="KW-0812">Transmembrane</keyword>
<evidence type="ECO:0000256" key="6">
    <source>
        <dbReference type="PROSITE-ProRule" id="PRU00206"/>
    </source>
</evidence>
<evidence type="ECO:0000313" key="11">
    <source>
        <dbReference type="Proteomes" id="UP000694890"/>
    </source>
</evidence>
<reference evidence="12" key="1">
    <citation type="submission" date="2025-08" db="UniProtKB">
        <authorList>
            <consortium name="RefSeq"/>
        </authorList>
    </citation>
    <scope>IDENTIFICATION</scope>
    <source>
        <tissue evidence="12">Brain</tissue>
    </source>
</reference>
<feature type="disulfide bond" evidence="6">
    <location>
        <begin position="75"/>
        <end position="88"/>
    </location>
</feature>
<feature type="disulfide bond" evidence="6">
    <location>
        <begin position="78"/>
        <end position="96"/>
    </location>
</feature>
<organism evidence="11 12">
    <name type="scientific">Lates calcarifer</name>
    <name type="common">Barramundi</name>
    <name type="synonym">Holocentrus calcarifer</name>
    <dbReference type="NCBI Taxonomy" id="8187"/>
    <lineage>
        <taxon>Eukaryota</taxon>
        <taxon>Metazoa</taxon>
        <taxon>Chordata</taxon>
        <taxon>Craniata</taxon>
        <taxon>Vertebrata</taxon>
        <taxon>Euteleostomi</taxon>
        <taxon>Actinopterygii</taxon>
        <taxon>Neopterygii</taxon>
        <taxon>Teleostei</taxon>
        <taxon>Neoteleostei</taxon>
        <taxon>Acanthomorphata</taxon>
        <taxon>Carangaria</taxon>
        <taxon>Carangaria incertae sedis</taxon>
        <taxon>Centropomidae</taxon>
        <taxon>Lates</taxon>
    </lineage>
</organism>
<evidence type="ECO:0000256" key="7">
    <source>
        <dbReference type="SAM" id="Phobius"/>
    </source>
</evidence>
<dbReference type="Proteomes" id="UP000694890">
    <property type="component" value="Linkage group LG6"/>
</dbReference>
<dbReference type="PANTHER" id="PTHR47220:SF1">
    <property type="entry name" value="TUMOR NECROSIS FACTOR RECEPTOR SUPERFAMILY MEMBER 25"/>
    <property type="match status" value="1"/>
</dbReference>
<keyword evidence="7" id="KW-0472">Membrane</keyword>
<dbReference type="InterPro" id="IPR001368">
    <property type="entry name" value="TNFR/NGFR_Cys_rich_reg"/>
</dbReference>
<protein>
    <submittedName>
        <fullName evidence="12">Tumor necrosis factor receptor superfamily member 1A isoform X5</fullName>
    </submittedName>
</protein>
<feature type="domain" description="TNFR-Cys" evidence="10">
    <location>
        <begin position="56"/>
        <end position="96"/>
    </location>
</feature>
<sequence>MDLVLVLPLILAFISSGQSHTEVTEQATNLCYKLCPAGYYKIGTCDDPVAKYKCKRCETNTFTETPNFAERCLRCAACNHDEIVKTPCSTSSDVVCDCKEGYYYGGSNSSPKFCKPCKCQNCKEPIDNDDYKKKCLPCQREDCLNDSECKRKCTSTTAPLSTTTTSTTTSGKYMSASATSTTTTSANETYLIKDPITPPSTDLTRWLFGWVVVLIFVLFFGLPLLITRRYLGNPNSFPCWSTDKGVELHVEDPKLYEQHSHQGSSPTTLTLHISEETPMMVLSHSPATPQHPALVSPLLPNAEHKAARRNEQSERWPAIVLYAIIKEVPLRRWKEFLRLLLVTDQQMERVELEAGLGLGSMETQYQMLRLWSQRSSASLDDIFSALHYMDLSGCAQLLQESLEKLHWGPEQRQGLASCRSNTDCGLSGALQET</sequence>
<keyword evidence="12" id="KW-0675">Receptor</keyword>
<keyword evidence="2 8" id="KW-0732">Signal</keyword>
<evidence type="ECO:0000256" key="3">
    <source>
        <dbReference type="ARBA" id="ARBA00022737"/>
    </source>
</evidence>
<accession>A0AAJ8DQ89</accession>
<evidence type="ECO:0000259" key="10">
    <source>
        <dbReference type="PROSITE" id="PS50050"/>
    </source>
</evidence>
<evidence type="ECO:0000256" key="4">
    <source>
        <dbReference type="ARBA" id="ARBA00023157"/>
    </source>
</evidence>
<feature type="domain" description="Death" evidence="9">
    <location>
        <begin position="318"/>
        <end position="402"/>
    </location>
</feature>
<keyword evidence="7" id="KW-1133">Transmembrane helix</keyword>
<dbReference type="SUPFAM" id="SSF47986">
    <property type="entry name" value="DEATH domain"/>
    <property type="match status" value="1"/>
</dbReference>
<evidence type="ECO:0000259" key="9">
    <source>
        <dbReference type="PROSITE" id="PS50017"/>
    </source>
</evidence>
<dbReference type="InterPro" id="IPR011029">
    <property type="entry name" value="DEATH-like_dom_sf"/>
</dbReference>
<dbReference type="PANTHER" id="PTHR47220">
    <property type="entry name" value="TUMOR NECROSIS FACTOR RECEPTOR SUPERFAMILY MEMBER 25"/>
    <property type="match status" value="1"/>
</dbReference>
<evidence type="ECO:0000313" key="12">
    <source>
        <dbReference type="RefSeq" id="XP_050927119.1"/>
    </source>
</evidence>
<dbReference type="InterPro" id="IPR000488">
    <property type="entry name" value="Death_dom"/>
</dbReference>
<dbReference type="Pfam" id="PF00020">
    <property type="entry name" value="TNFR_c6"/>
    <property type="match status" value="1"/>
</dbReference>
<dbReference type="PROSITE" id="PS50050">
    <property type="entry name" value="TNFR_NGFR_2"/>
    <property type="match status" value="1"/>
</dbReference>
<feature type="transmembrane region" description="Helical" evidence="7">
    <location>
        <begin position="206"/>
        <end position="226"/>
    </location>
</feature>
<evidence type="ECO:0000256" key="5">
    <source>
        <dbReference type="ARBA" id="ARBA00023180"/>
    </source>
</evidence>
<feature type="signal peptide" evidence="8">
    <location>
        <begin position="1"/>
        <end position="19"/>
    </location>
</feature>
<dbReference type="PROSITE" id="PS50017">
    <property type="entry name" value="DEATH_DOMAIN"/>
    <property type="match status" value="1"/>
</dbReference>
<dbReference type="GO" id="GO:0005886">
    <property type="term" value="C:plasma membrane"/>
    <property type="evidence" value="ECO:0007669"/>
    <property type="project" value="TreeGrafter"/>
</dbReference>
<gene>
    <name evidence="12" type="primary">si:ch211-112c15.8</name>
</gene>
<evidence type="ECO:0000256" key="1">
    <source>
        <dbReference type="ARBA" id="ARBA00022703"/>
    </source>
</evidence>
<keyword evidence="3" id="KW-0677">Repeat</keyword>
<evidence type="ECO:0000256" key="2">
    <source>
        <dbReference type="ARBA" id="ARBA00022729"/>
    </source>
</evidence>
<dbReference type="AlphaFoldDB" id="A0AAJ8DQ89"/>
<dbReference type="Gene3D" id="1.10.533.10">
    <property type="entry name" value="Death Domain, Fas"/>
    <property type="match status" value="1"/>
</dbReference>
<name>A0AAJ8DQ89_LATCA</name>
<keyword evidence="4 6" id="KW-1015">Disulfide bond</keyword>
<dbReference type="SMART" id="SM00208">
    <property type="entry name" value="TNFR"/>
    <property type="match status" value="1"/>
</dbReference>
<dbReference type="GO" id="GO:0007165">
    <property type="term" value="P:signal transduction"/>
    <property type="evidence" value="ECO:0007669"/>
    <property type="project" value="InterPro"/>
</dbReference>
<dbReference type="Gene3D" id="2.10.50.10">
    <property type="entry name" value="Tumor Necrosis Factor Receptor, subunit A, domain 2"/>
    <property type="match status" value="2"/>
</dbReference>
<evidence type="ECO:0000256" key="8">
    <source>
        <dbReference type="SAM" id="SignalP"/>
    </source>
</evidence>